<accession>A0ABT9VNJ6</accession>
<name>A0ABT9VNJ6_9BACI</name>
<reference evidence="1 2" key="1">
    <citation type="submission" date="2023-07" db="EMBL/GenBank/DDBJ databases">
        <title>Genomic Encyclopedia of Type Strains, Phase IV (KMG-IV): sequencing the most valuable type-strain genomes for metagenomic binning, comparative biology and taxonomic classification.</title>
        <authorList>
            <person name="Goeker M."/>
        </authorList>
    </citation>
    <scope>NUCLEOTIDE SEQUENCE [LARGE SCALE GENOMIC DNA]</scope>
    <source>
        <strain evidence="1 2">DSM 19092</strain>
    </source>
</reference>
<keyword evidence="2" id="KW-1185">Reference proteome</keyword>
<dbReference type="Proteomes" id="UP001225646">
    <property type="component" value="Unassembled WGS sequence"/>
</dbReference>
<organism evidence="1 2">
    <name type="scientific">Aeribacillus alveayuensis</name>
    <dbReference type="NCBI Taxonomy" id="279215"/>
    <lineage>
        <taxon>Bacteria</taxon>
        <taxon>Bacillati</taxon>
        <taxon>Bacillota</taxon>
        <taxon>Bacilli</taxon>
        <taxon>Bacillales</taxon>
        <taxon>Bacillaceae</taxon>
        <taxon>Aeribacillus</taxon>
    </lineage>
</organism>
<gene>
    <name evidence="1" type="ORF">J2S06_001625</name>
</gene>
<dbReference type="EMBL" id="JAUSTR010000005">
    <property type="protein sequence ID" value="MDQ0162548.1"/>
    <property type="molecule type" value="Genomic_DNA"/>
</dbReference>
<comment type="caution">
    <text evidence="1">The sequence shown here is derived from an EMBL/GenBank/DDBJ whole genome shotgun (WGS) entry which is preliminary data.</text>
</comment>
<protein>
    <submittedName>
        <fullName evidence="1">Uncharacterized protein</fullName>
    </submittedName>
</protein>
<dbReference type="RefSeq" id="WP_419151954.1">
    <property type="nucleotide sequence ID" value="NZ_JAUSTR010000005.1"/>
</dbReference>
<sequence length="46" mass="5370">MKEEQILAVYHQGPQAVYSESKHYGIKSHNYKHGSNNSKHARKKLF</sequence>
<proteinExistence type="predicted"/>
<evidence type="ECO:0000313" key="1">
    <source>
        <dbReference type="EMBL" id="MDQ0162548.1"/>
    </source>
</evidence>
<evidence type="ECO:0000313" key="2">
    <source>
        <dbReference type="Proteomes" id="UP001225646"/>
    </source>
</evidence>